<evidence type="ECO:0000256" key="5">
    <source>
        <dbReference type="ARBA" id="ARBA00022856"/>
    </source>
</evidence>
<feature type="chain" id="PRO_5039605801" evidence="9">
    <location>
        <begin position="23"/>
        <end position="565"/>
    </location>
</feature>
<dbReference type="PIRSF" id="PIRSF002741">
    <property type="entry name" value="MppA"/>
    <property type="match status" value="1"/>
</dbReference>
<dbReference type="FunFam" id="3.10.105.10:FF:000001">
    <property type="entry name" value="Oligopeptide ABC transporter, oligopeptide-binding protein"/>
    <property type="match status" value="1"/>
</dbReference>
<evidence type="ECO:0000256" key="3">
    <source>
        <dbReference type="ARBA" id="ARBA00022448"/>
    </source>
</evidence>
<evidence type="ECO:0000259" key="10">
    <source>
        <dbReference type="Pfam" id="PF00496"/>
    </source>
</evidence>
<dbReference type="PANTHER" id="PTHR30290:SF10">
    <property type="entry name" value="PERIPLASMIC OLIGOPEPTIDE-BINDING PROTEIN-RELATED"/>
    <property type="match status" value="1"/>
</dbReference>
<dbReference type="SUPFAM" id="SSF53850">
    <property type="entry name" value="Periplasmic binding protein-like II"/>
    <property type="match status" value="1"/>
</dbReference>
<dbReference type="InterPro" id="IPR000914">
    <property type="entry name" value="SBP_5_dom"/>
</dbReference>
<dbReference type="GO" id="GO:1904680">
    <property type="term" value="F:peptide transmembrane transporter activity"/>
    <property type="evidence" value="ECO:0007669"/>
    <property type="project" value="TreeGrafter"/>
</dbReference>
<dbReference type="AlphaFoldDB" id="A0A220U346"/>
<dbReference type="PROSITE" id="PS51257">
    <property type="entry name" value="PROKAR_LIPOPROTEIN"/>
    <property type="match status" value="1"/>
</dbReference>
<dbReference type="OrthoDB" id="9801912at2"/>
<dbReference type="GO" id="GO:0030288">
    <property type="term" value="C:outer membrane-bounded periplasmic space"/>
    <property type="evidence" value="ECO:0007669"/>
    <property type="project" value="UniProtKB-ARBA"/>
</dbReference>
<evidence type="ECO:0000256" key="6">
    <source>
        <dbReference type="ARBA" id="ARBA00023139"/>
    </source>
</evidence>
<feature type="signal peptide" evidence="9">
    <location>
        <begin position="1"/>
        <end position="22"/>
    </location>
</feature>
<dbReference type="Gene3D" id="3.40.190.10">
    <property type="entry name" value="Periplasmic binding protein-like II"/>
    <property type="match status" value="1"/>
</dbReference>
<dbReference type="RefSeq" id="WP_089061838.1">
    <property type="nucleotide sequence ID" value="NZ_CP022315.1"/>
</dbReference>
<keyword evidence="7" id="KW-0449">Lipoprotein</keyword>
<proteinExistence type="inferred from homology"/>
<evidence type="ECO:0000256" key="7">
    <source>
        <dbReference type="ARBA" id="ARBA00023288"/>
    </source>
</evidence>
<name>A0A220U346_9BACI</name>
<dbReference type="Gene3D" id="3.10.105.10">
    <property type="entry name" value="Dipeptide-binding Protein, Domain 3"/>
    <property type="match status" value="1"/>
</dbReference>
<evidence type="ECO:0000256" key="8">
    <source>
        <dbReference type="SAM" id="MobiDB-lite"/>
    </source>
</evidence>
<keyword evidence="5" id="KW-0571">Peptide transport</keyword>
<keyword evidence="4 9" id="KW-0732">Signal</keyword>
<comment type="similarity">
    <text evidence="2">Belongs to the bacterial solute-binding protein 5 family.</text>
</comment>
<feature type="region of interest" description="Disordered" evidence="8">
    <location>
        <begin position="28"/>
        <end position="48"/>
    </location>
</feature>
<dbReference type="GO" id="GO:0043190">
    <property type="term" value="C:ATP-binding cassette (ABC) transporter complex"/>
    <property type="evidence" value="ECO:0007669"/>
    <property type="project" value="InterPro"/>
</dbReference>
<dbReference type="PANTHER" id="PTHR30290">
    <property type="entry name" value="PERIPLASMIC BINDING COMPONENT OF ABC TRANSPORTER"/>
    <property type="match status" value="1"/>
</dbReference>
<feature type="domain" description="Solute-binding protein family 5" evidence="10">
    <location>
        <begin position="94"/>
        <end position="481"/>
    </location>
</feature>
<dbReference type="GO" id="GO:0015833">
    <property type="term" value="P:peptide transport"/>
    <property type="evidence" value="ECO:0007669"/>
    <property type="project" value="UniProtKB-KW"/>
</dbReference>
<evidence type="ECO:0000256" key="2">
    <source>
        <dbReference type="ARBA" id="ARBA00005695"/>
    </source>
</evidence>
<keyword evidence="3" id="KW-0813">Transport</keyword>
<organism evidence="11 12">
    <name type="scientific">Virgibacillus phasianinus</name>
    <dbReference type="NCBI Taxonomy" id="2017483"/>
    <lineage>
        <taxon>Bacteria</taxon>
        <taxon>Bacillati</taxon>
        <taxon>Bacillota</taxon>
        <taxon>Bacilli</taxon>
        <taxon>Bacillales</taxon>
        <taxon>Bacillaceae</taxon>
        <taxon>Virgibacillus</taxon>
    </lineage>
</organism>
<dbReference type="KEGG" id="vil:CFK37_10660"/>
<dbReference type="Pfam" id="PF00496">
    <property type="entry name" value="SBP_bac_5"/>
    <property type="match status" value="1"/>
</dbReference>
<evidence type="ECO:0000313" key="11">
    <source>
        <dbReference type="EMBL" id="ASK62578.1"/>
    </source>
</evidence>
<dbReference type="InterPro" id="IPR039424">
    <property type="entry name" value="SBP_5"/>
</dbReference>
<dbReference type="CDD" id="cd08504">
    <property type="entry name" value="PBP2_OppA"/>
    <property type="match status" value="1"/>
</dbReference>
<comment type="subcellular location">
    <subcellularLocation>
        <location evidence="1">Cell membrane</location>
        <topology evidence="1">Lipid-anchor</topology>
    </subcellularLocation>
</comment>
<keyword evidence="12" id="KW-1185">Reference proteome</keyword>
<accession>A0A220U346</accession>
<keyword evidence="6" id="KW-0564">Palmitate</keyword>
<dbReference type="Proteomes" id="UP000198312">
    <property type="component" value="Chromosome"/>
</dbReference>
<evidence type="ECO:0000256" key="4">
    <source>
        <dbReference type="ARBA" id="ARBA00022729"/>
    </source>
</evidence>
<sequence>MKLSKYSLLLAMGLLLAVFMVACSGGDSSEKSSGESDETSNESASASEDVEQVFNLINGDTIPTMDSSMATDEYAFQFLNETMEGLYRLGENVELKPGIAKDHKVSDDGLTWTFDLREDAVWSNGDPVTAHDFVYAWRRAVNPKTGSEYGPYMMGGVIKNATAVSEGEMPVEKLGVKADGDYTLVVTLEKPTPYFESLAAFVTFLPLNEKFVEKQGDKYATSTDTLLFNGPFTLSDWKSTSSSWNLIKNEKYWDAESVKLNKITYDVVKDPQTAVDLYEKGEVDRAGLSSDLVDKYSSHEDFEIVPGTGVFYLKFNQTTSDALANVNIRKAISRAINKQALVDEILNNGSVVANGLIPSDFSKHPETGEDFREINGDLVTFDVDKAQEFWKKGLEEIGKEKVTLEFLGGDGETTKTMNEYIANQLESNLPGLEITLKQVPFEQRLELDTKMDYQIQFAGWLPDFLDPYTFLNLWLTDGGNNMMGYSDPKYDKLVQSTVNELALEPVKRYEAFLEAEKVLFEDAAIAPLYQEAGAVLTSPKMKGYIRNPMGAPTEYKWAYAVPVEE</sequence>
<evidence type="ECO:0000256" key="9">
    <source>
        <dbReference type="SAM" id="SignalP"/>
    </source>
</evidence>
<dbReference type="FunFam" id="3.90.76.10:FF:000001">
    <property type="entry name" value="Oligopeptide ABC transporter substrate-binding protein"/>
    <property type="match status" value="1"/>
</dbReference>
<evidence type="ECO:0000256" key="1">
    <source>
        <dbReference type="ARBA" id="ARBA00004193"/>
    </source>
</evidence>
<dbReference type="InterPro" id="IPR030678">
    <property type="entry name" value="Peptide/Ni-bd"/>
</dbReference>
<dbReference type="Gene3D" id="3.90.76.10">
    <property type="entry name" value="Dipeptide-binding Protein, Domain 1"/>
    <property type="match status" value="1"/>
</dbReference>
<protein>
    <submittedName>
        <fullName evidence="11">Peptide ABC transporter substrate-binding protein</fullName>
    </submittedName>
</protein>
<evidence type="ECO:0000313" key="12">
    <source>
        <dbReference type="Proteomes" id="UP000198312"/>
    </source>
</evidence>
<gene>
    <name evidence="11" type="ORF">CFK37_10660</name>
</gene>
<keyword evidence="5" id="KW-0653">Protein transport</keyword>
<dbReference type="EMBL" id="CP022315">
    <property type="protein sequence ID" value="ASK62578.1"/>
    <property type="molecule type" value="Genomic_DNA"/>
</dbReference>
<reference evidence="11 12" key="1">
    <citation type="submission" date="2017-07" db="EMBL/GenBank/DDBJ databases">
        <title>Virgibacillus sp. LM2416.</title>
        <authorList>
            <person name="Tak E.J."/>
            <person name="Bae J.-W."/>
        </authorList>
    </citation>
    <scope>NUCLEOTIDE SEQUENCE [LARGE SCALE GENOMIC DNA]</scope>
    <source>
        <strain evidence="11 12">LM2416</strain>
    </source>
</reference>